<evidence type="ECO:0000313" key="2">
    <source>
        <dbReference type="Proteomes" id="UP000008631"/>
    </source>
</evidence>
<dbReference type="KEGG" id="ipa:Isop_2787"/>
<sequence>MAVRLWEKLMILAHETSRVGWGSSKGWFTRIRVRSSLRLAPPLPRENR</sequence>
<keyword evidence="2" id="KW-1185">Reference proteome</keyword>
<evidence type="ECO:0000313" key="1">
    <source>
        <dbReference type="EMBL" id="ADV63353.1"/>
    </source>
</evidence>
<name>E8R102_ISOPI</name>
<proteinExistence type="predicted"/>
<dbReference type="HOGENOM" id="CLU_3153748_0_0_0"/>
<accession>E8R102</accession>
<protein>
    <submittedName>
        <fullName evidence="1">Uncharacterized protein</fullName>
    </submittedName>
</protein>
<gene>
    <name evidence="1" type="ordered locus">Isop_2787</name>
</gene>
<dbReference type="InParanoid" id="E8R102"/>
<reference key="1">
    <citation type="submission" date="2010-11" db="EMBL/GenBank/DDBJ databases">
        <title>The complete sequence of chromosome of Isophaera pallida ATCC 43644.</title>
        <authorList>
            <consortium name="US DOE Joint Genome Institute (JGI-PGF)"/>
            <person name="Lucas S."/>
            <person name="Copeland A."/>
            <person name="Lapidus A."/>
            <person name="Bruce D."/>
            <person name="Goodwin L."/>
            <person name="Pitluck S."/>
            <person name="Kyrpides N."/>
            <person name="Mavromatis K."/>
            <person name="Pagani I."/>
            <person name="Ivanova N."/>
            <person name="Saunders E."/>
            <person name="Brettin T."/>
            <person name="Detter J.C."/>
            <person name="Han C."/>
            <person name="Tapia R."/>
            <person name="Land M."/>
            <person name="Hauser L."/>
            <person name="Markowitz V."/>
            <person name="Cheng J.-F."/>
            <person name="Hugenholtz P."/>
            <person name="Woyke T."/>
            <person name="Wu D."/>
            <person name="Eisen J.A."/>
        </authorList>
    </citation>
    <scope>NUCLEOTIDE SEQUENCE</scope>
    <source>
        <strain>ATCC 43644</strain>
    </source>
</reference>
<dbReference type="AlphaFoldDB" id="E8R102"/>
<reference evidence="1 2" key="2">
    <citation type="journal article" date="2011" name="Stand. Genomic Sci.">
        <title>Complete genome sequence of Isosphaera pallida type strain (IS1B).</title>
        <authorList>
            <consortium name="US DOE Joint Genome Institute (JGI-PGF)"/>
            <person name="Goker M."/>
            <person name="Cleland D."/>
            <person name="Saunders E."/>
            <person name="Lapidus A."/>
            <person name="Nolan M."/>
            <person name="Lucas S."/>
            <person name="Hammon N."/>
            <person name="Deshpande S."/>
            <person name="Cheng J.F."/>
            <person name="Tapia R."/>
            <person name="Han C."/>
            <person name="Goodwin L."/>
            <person name="Pitluck S."/>
            <person name="Liolios K."/>
            <person name="Pagani I."/>
            <person name="Ivanova N."/>
            <person name="Mavromatis K."/>
            <person name="Pati A."/>
            <person name="Chen A."/>
            <person name="Palaniappan K."/>
            <person name="Land M."/>
            <person name="Hauser L."/>
            <person name="Chang Y.J."/>
            <person name="Jeffries C.D."/>
            <person name="Detter J.C."/>
            <person name="Beck B."/>
            <person name="Woyke T."/>
            <person name="Bristow J."/>
            <person name="Eisen J.A."/>
            <person name="Markowitz V."/>
            <person name="Hugenholtz P."/>
            <person name="Kyrpides N.C."/>
            <person name="Klenk H.P."/>
        </authorList>
    </citation>
    <scope>NUCLEOTIDE SEQUENCE [LARGE SCALE GENOMIC DNA]</scope>
    <source>
        <strain evidence="2">ATCC 43644 / DSM 9630 / IS1B</strain>
    </source>
</reference>
<dbReference type="EMBL" id="CP002353">
    <property type="protein sequence ID" value="ADV63353.1"/>
    <property type="molecule type" value="Genomic_DNA"/>
</dbReference>
<organism evidence="1 2">
    <name type="scientific">Isosphaera pallida (strain ATCC 43644 / DSM 9630 / IS1B)</name>
    <dbReference type="NCBI Taxonomy" id="575540"/>
    <lineage>
        <taxon>Bacteria</taxon>
        <taxon>Pseudomonadati</taxon>
        <taxon>Planctomycetota</taxon>
        <taxon>Planctomycetia</taxon>
        <taxon>Isosphaerales</taxon>
        <taxon>Isosphaeraceae</taxon>
        <taxon>Isosphaera</taxon>
    </lineage>
</organism>
<dbReference type="Proteomes" id="UP000008631">
    <property type="component" value="Chromosome"/>
</dbReference>